<gene>
    <name evidence="1" type="ORF">HWI92_22210</name>
</gene>
<name>A0ABX7IBD4_9BACT</name>
<dbReference type="RefSeq" id="WP_204659394.1">
    <property type="nucleotide sequence ID" value="NZ_CP056775.1"/>
</dbReference>
<dbReference type="Proteomes" id="UP000612680">
    <property type="component" value="Chromosome"/>
</dbReference>
<organism evidence="1 2">
    <name type="scientific">Dyadobacter sandarakinus</name>
    <dbReference type="NCBI Taxonomy" id="2747268"/>
    <lineage>
        <taxon>Bacteria</taxon>
        <taxon>Pseudomonadati</taxon>
        <taxon>Bacteroidota</taxon>
        <taxon>Cytophagia</taxon>
        <taxon>Cytophagales</taxon>
        <taxon>Spirosomataceae</taxon>
        <taxon>Dyadobacter</taxon>
    </lineage>
</organism>
<sequence>MSNNYDQAGSTMLDIRQEWSYIDLNMHKDAAYFPSDSIKTLDSLVAQLFVRQRDAALMRLVLKEIKRVNEKLDQVNE</sequence>
<accession>A0ABX7IBD4</accession>
<keyword evidence="2" id="KW-1185">Reference proteome</keyword>
<dbReference type="EMBL" id="CP056775">
    <property type="protein sequence ID" value="QRR03431.1"/>
    <property type="molecule type" value="Genomic_DNA"/>
</dbReference>
<proteinExistence type="predicted"/>
<reference evidence="1 2" key="1">
    <citation type="submission" date="2020-06" db="EMBL/GenBank/DDBJ databases">
        <title>Dyadobacter sandarakinus sp. nov., isolated from the soil of the Arctic Yellow River Station.</title>
        <authorList>
            <person name="Zhang Y."/>
            <person name="Peng F."/>
        </authorList>
    </citation>
    <scope>NUCLEOTIDE SEQUENCE [LARGE SCALE GENOMIC DNA]</scope>
    <source>
        <strain evidence="1 2">Q3-56</strain>
    </source>
</reference>
<evidence type="ECO:0000313" key="2">
    <source>
        <dbReference type="Proteomes" id="UP000612680"/>
    </source>
</evidence>
<protein>
    <submittedName>
        <fullName evidence="1">Uncharacterized protein</fullName>
    </submittedName>
</protein>
<evidence type="ECO:0000313" key="1">
    <source>
        <dbReference type="EMBL" id="QRR03431.1"/>
    </source>
</evidence>